<dbReference type="GeneID" id="91551832"/>
<keyword evidence="2" id="KW-1133">Transmembrane helix</keyword>
<organism evidence="3 4">
    <name type="scientific">Streptomyces griseoviridis</name>
    <dbReference type="NCBI Taxonomy" id="45398"/>
    <lineage>
        <taxon>Bacteria</taxon>
        <taxon>Bacillati</taxon>
        <taxon>Actinomycetota</taxon>
        <taxon>Actinomycetes</taxon>
        <taxon>Kitasatosporales</taxon>
        <taxon>Streptomycetaceae</taxon>
        <taxon>Streptomyces</taxon>
    </lineage>
</organism>
<keyword evidence="2" id="KW-0812">Transmembrane</keyword>
<protein>
    <submittedName>
        <fullName evidence="3">Uncharacterized protein</fullName>
    </submittedName>
</protein>
<feature type="region of interest" description="Disordered" evidence="1">
    <location>
        <begin position="174"/>
        <end position="196"/>
    </location>
</feature>
<reference evidence="3 4" key="1">
    <citation type="submission" date="2023-07" db="EMBL/GenBank/DDBJ databases">
        <title>Sequencing the genomes of 1000 actinobacteria strains.</title>
        <authorList>
            <person name="Klenk H.-P."/>
        </authorList>
    </citation>
    <scope>NUCLEOTIDE SEQUENCE [LARGE SCALE GENOMIC DNA]</scope>
    <source>
        <strain evidence="3 4">DSM 40229</strain>
    </source>
</reference>
<evidence type="ECO:0000256" key="1">
    <source>
        <dbReference type="SAM" id="MobiDB-lite"/>
    </source>
</evidence>
<name>A0ABT9LFA0_STRGD</name>
<evidence type="ECO:0000256" key="2">
    <source>
        <dbReference type="SAM" id="Phobius"/>
    </source>
</evidence>
<dbReference type="Proteomes" id="UP001231675">
    <property type="component" value="Unassembled WGS sequence"/>
</dbReference>
<gene>
    <name evidence="3" type="ORF">J2S47_002882</name>
</gene>
<accession>A0ABT9LFA0</accession>
<sequence length="196" mass="21157">MTRLARPADRIATGTARVARRLAARAAAWCARGRRGDLTGWRAVLGIVARIALLGLGLYLLVRLVRALPALMWPLAAGWLAAAWRAGRAPAEAVEEPEGEAPAADPREAVRALLLEVMGDAPAVHLRTVLEHLRERGQWEGRKVSDLRARLERLEVPVHRGVKVGGVPTWGVRRRDLEAPSPAAVQETPVAPSTAA</sequence>
<proteinExistence type="predicted"/>
<comment type="caution">
    <text evidence="3">The sequence shown here is derived from an EMBL/GenBank/DDBJ whole genome shotgun (WGS) entry which is preliminary data.</text>
</comment>
<evidence type="ECO:0000313" key="4">
    <source>
        <dbReference type="Proteomes" id="UP001231675"/>
    </source>
</evidence>
<dbReference type="EMBL" id="JAURUD010000001">
    <property type="protein sequence ID" value="MDP9682380.1"/>
    <property type="molecule type" value="Genomic_DNA"/>
</dbReference>
<keyword evidence="2" id="KW-0472">Membrane</keyword>
<evidence type="ECO:0000313" key="3">
    <source>
        <dbReference type="EMBL" id="MDP9682380.1"/>
    </source>
</evidence>
<feature type="transmembrane region" description="Helical" evidence="2">
    <location>
        <begin position="41"/>
        <end position="61"/>
    </location>
</feature>
<keyword evidence="4" id="KW-1185">Reference proteome</keyword>
<dbReference type="RefSeq" id="WP_189414603.1">
    <property type="nucleotide sequence ID" value="NZ_BMSM01000003.1"/>
</dbReference>